<dbReference type="SUPFAM" id="SSF51604">
    <property type="entry name" value="Enolase C-terminal domain-like"/>
    <property type="match status" value="1"/>
</dbReference>
<dbReference type="GO" id="GO:0009063">
    <property type="term" value="P:amino acid catabolic process"/>
    <property type="evidence" value="ECO:0007669"/>
    <property type="project" value="InterPro"/>
</dbReference>
<organism evidence="3 4">
    <name type="scientific">Marivirga atlantica</name>
    <dbReference type="NCBI Taxonomy" id="1548457"/>
    <lineage>
        <taxon>Bacteria</taxon>
        <taxon>Pseudomonadati</taxon>
        <taxon>Bacteroidota</taxon>
        <taxon>Cytophagia</taxon>
        <taxon>Cytophagales</taxon>
        <taxon>Marivirgaceae</taxon>
        <taxon>Marivirga</taxon>
    </lineage>
</organism>
<keyword evidence="1" id="KW-0479">Metal-binding</keyword>
<dbReference type="InterPro" id="IPR029065">
    <property type="entry name" value="Enolase_C-like"/>
</dbReference>
<feature type="domain" description="Mandelate racemase/muconate lactonizing enzyme C-terminal" evidence="2">
    <location>
        <begin position="141"/>
        <end position="239"/>
    </location>
</feature>
<dbReference type="PROSITE" id="PS00909">
    <property type="entry name" value="MR_MLE_2"/>
    <property type="match status" value="1"/>
</dbReference>
<dbReference type="PANTHER" id="PTHR48073">
    <property type="entry name" value="O-SUCCINYLBENZOATE SYNTHASE-RELATED"/>
    <property type="match status" value="1"/>
</dbReference>
<dbReference type="GO" id="GO:0016854">
    <property type="term" value="F:racemase and epimerase activity"/>
    <property type="evidence" value="ECO:0007669"/>
    <property type="project" value="UniProtKB-ARBA"/>
</dbReference>
<accession>A0A937AAR2</accession>
<dbReference type="InterPro" id="IPR029017">
    <property type="entry name" value="Enolase-like_N"/>
</dbReference>
<dbReference type="SFLD" id="SFLDG00180">
    <property type="entry name" value="muconate_cycloisomerase"/>
    <property type="match status" value="1"/>
</dbReference>
<dbReference type="InterPro" id="IPR018110">
    <property type="entry name" value="Mandel_Rmase/mucon_lact_enz_CS"/>
</dbReference>
<protein>
    <submittedName>
        <fullName evidence="3">O-succinylbenzoate synthase</fullName>
    </submittedName>
</protein>
<comment type="caution">
    <text evidence="3">The sequence shown here is derived from an EMBL/GenBank/DDBJ whole genome shotgun (WGS) entry which is preliminary data.</text>
</comment>
<dbReference type="SUPFAM" id="SSF54826">
    <property type="entry name" value="Enolase N-terminal domain-like"/>
    <property type="match status" value="1"/>
</dbReference>
<dbReference type="SMART" id="SM00922">
    <property type="entry name" value="MR_MLE"/>
    <property type="match status" value="1"/>
</dbReference>
<dbReference type="GO" id="GO:0046872">
    <property type="term" value="F:metal ion binding"/>
    <property type="evidence" value="ECO:0007669"/>
    <property type="project" value="UniProtKB-KW"/>
</dbReference>
<dbReference type="AlphaFoldDB" id="A0A937AAR2"/>
<dbReference type="Gene3D" id="3.20.20.120">
    <property type="entry name" value="Enolase-like C-terminal domain"/>
    <property type="match status" value="1"/>
</dbReference>
<gene>
    <name evidence="3" type="ORF">JKP34_17105</name>
</gene>
<dbReference type="InterPro" id="IPR036849">
    <property type="entry name" value="Enolase-like_C_sf"/>
</dbReference>
<name>A0A937AAR2_9BACT</name>
<sequence length="360" mass="40327">MQITSVEIQEHTLRFRFEAGTSRGTLKEKKTWYLKLYNEGNLIGIGEAGPLKGLSIENIDEMPAQLELLKSKLEGQQIPDSMEAVLELAEKLTNDAFPSIRFAVETALLNALYKDKTIFPSDFVRNEKRIPINGLIWMGEKGFMRQQIEEKIKAGFNCIKMKIGAIDFETELELLKSIRDQANEDQMILRVDANGAFDPANALDKLDQLSALGIHSIEQPIKAGQINKMKALCKESSLPIALDEELIGVNNKVEKKALLAAIQPQYIILKPSLIGGIKSTLEWVQIAESLNIGWWMTSMLESNIGLNAICQLADYLQVEIHQGLGTGQLYHNNIDSPLTIKKGHIYYDLQKSWGSLDDLT</sequence>
<evidence type="ECO:0000313" key="4">
    <source>
        <dbReference type="Proteomes" id="UP000642920"/>
    </source>
</evidence>
<evidence type="ECO:0000313" key="3">
    <source>
        <dbReference type="EMBL" id="MBL0766987.1"/>
    </source>
</evidence>
<dbReference type="InterPro" id="IPR013342">
    <property type="entry name" value="Mandelate_racemase_C"/>
</dbReference>
<dbReference type="Proteomes" id="UP000642920">
    <property type="component" value="Unassembled WGS sequence"/>
</dbReference>
<evidence type="ECO:0000259" key="2">
    <source>
        <dbReference type="SMART" id="SM00922"/>
    </source>
</evidence>
<proteinExistence type="predicted"/>
<dbReference type="SFLD" id="SFLDS00001">
    <property type="entry name" value="Enolase"/>
    <property type="match status" value="1"/>
</dbReference>
<dbReference type="SFLD" id="SFLDF00009">
    <property type="entry name" value="o-succinylbenzoate_synthase"/>
    <property type="match status" value="1"/>
</dbReference>
<dbReference type="RefSeq" id="WP_201924165.1">
    <property type="nucleotide sequence ID" value="NZ_JAERQG010000005.1"/>
</dbReference>
<dbReference type="Gene3D" id="3.30.390.10">
    <property type="entry name" value="Enolase-like, N-terminal domain"/>
    <property type="match status" value="1"/>
</dbReference>
<dbReference type="EMBL" id="JAERQG010000005">
    <property type="protein sequence ID" value="MBL0766987.1"/>
    <property type="molecule type" value="Genomic_DNA"/>
</dbReference>
<keyword evidence="4" id="KW-1185">Reference proteome</keyword>
<reference evidence="3" key="1">
    <citation type="submission" date="2021-01" db="EMBL/GenBank/DDBJ databases">
        <title>Marivirga sp. nov., isolated from intertidal surface sediments.</title>
        <authorList>
            <person name="Zhang M."/>
        </authorList>
    </citation>
    <scope>NUCLEOTIDE SEQUENCE</scope>
    <source>
        <strain evidence="3">SM1354</strain>
    </source>
</reference>
<dbReference type="PANTHER" id="PTHR48073:SF2">
    <property type="entry name" value="O-SUCCINYLBENZOATE SYNTHASE"/>
    <property type="match status" value="1"/>
</dbReference>
<dbReference type="CDD" id="cd03320">
    <property type="entry name" value="OSBS"/>
    <property type="match status" value="1"/>
</dbReference>
<evidence type="ECO:0000256" key="1">
    <source>
        <dbReference type="ARBA" id="ARBA00022723"/>
    </source>
</evidence>
<dbReference type="Pfam" id="PF13378">
    <property type="entry name" value="MR_MLE_C"/>
    <property type="match status" value="1"/>
</dbReference>